<gene>
    <name evidence="8" type="ORF">C0674_02380</name>
</gene>
<keyword evidence="4" id="KW-0326">Glycosidase</keyword>
<dbReference type="SMART" id="SM00641">
    <property type="entry name" value="Glyco_25"/>
    <property type="match status" value="1"/>
</dbReference>
<evidence type="ECO:0008006" key="10">
    <source>
        <dbReference type="Google" id="ProtNLM"/>
    </source>
</evidence>
<dbReference type="Pfam" id="PF01183">
    <property type="entry name" value="Glyco_hydro_25"/>
    <property type="match status" value="1"/>
</dbReference>
<sequence>MFKRKKQYDLITSIVFGLFLTLVIILVYPHNVSANTYDSEVNRTAHIQTGDDNAVWDVPYGTEGASWISSGSKYNGNLAQIIREAHIDDRVYYQFKVDDVLVGWMDKRAFQDFGDGFDYDKSVYKTGYVQSGDENSVWSEPYEVSRTRWLASGAQYNWSYVEIVREAKVEGRIYYQFKVNGKLIGWMDQQAFWVFNDTPHYDKEVKMTAQITDGDQNGIWTKPFAEDGTQFLGYGGQYNGKRAEIVRETETNHERYYQFKIDGKLIGWMNTKAFSKFGDIIDYEKDIYKTAYVQTGNENSVWSDPYAVSGTQWLASGGQYNWSYAEIVKEAKVEGRIYYQFKVNGQLIGWMDQHAFWVFNDTPHYDKEVKMTAQITGGDQNGIWTKPFAEDGTQFLGYGGQYDRKRAELVREIETDHEKYYQFKVDGRLIGWMNTKAFSSFGDAIDYNKSVYKTGYVQTGDENAVWSEPYNISGAQWLASGGQYNWSYAEIVREAKVEGRIYYQFKVNGQLIGWMDQHAFWVYNDTPHYDREVKMTAQITAGDQNGIWTKPFAEDGTQFLGYRGQYNGKRAEIIREVETNHETYYQFKVNGNLIGWMNTKAFSNYGDGIDYDRSVYKTGYVQTGDDNSVWSDPYAVSGVRWIASGPQFNNRHVEIVREAKVEGRIYYQFKVNGRIIGWMDENAFTFFQSRKQKFIGYQGTVFLATDAALNVRKGPSTKYSVIKTLHSNDVVTVIGEAVVKVNGENQYWLQIKTGSETGYVSATYLQKGNSPVNGGNSSNPSIPPSNQNTKKGIDVSHYQGVDAQGNTTIDYTAVKNQGYQFVIAKATQGQDYVDSSFASNIQRANEAGLSTNAYHFFEANSVNDAIAEADHFIEFIKKSPVNGYIFLDVEDPPSPQPTLEKDPNKLTTYVNAFFNRLYDSGYRKFGLYTNRSFYYNRLIISNLPNNAVTWISRYRYNRAEGWDSTYKGAEVPSDIWQYQSDGSVIGIHGNVDINISYSDIF</sequence>
<feature type="domain" description="GW" evidence="6">
    <location>
        <begin position="447"/>
        <end position="525"/>
    </location>
</feature>
<dbReference type="PROSITE" id="PS51780">
    <property type="entry name" value="GW"/>
    <property type="match status" value="8"/>
</dbReference>
<feature type="domain" description="GW" evidence="6">
    <location>
        <begin position="283"/>
        <end position="361"/>
    </location>
</feature>
<evidence type="ECO:0000256" key="5">
    <source>
        <dbReference type="SAM" id="MobiDB-lite"/>
    </source>
</evidence>
<evidence type="ECO:0000259" key="7">
    <source>
        <dbReference type="PROSITE" id="PS51781"/>
    </source>
</evidence>
<dbReference type="Gene3D" id="2.30.30.40">
    <property type="entry name" value="SH3 Domains"/>
    <property type="match status" value="1"/>
</dbReference>
<feature type="domain" description="GW" evidence="6">
    <location>
        <begin position="201"/>
        <end position="279"/>
    </location>
</feature>
<keyword evidence="9" id="KW-1185">Reference proteome</keyword>
<feature type="domain" description="GW" evidence="6">
    <location>
        <begin position="37"/>
        <end position="115"/>
    </location>
</feature>
<dbReference type="PROSITE" id="PS51781">
    <property type="entry name" value="SH3B"/>
    <property type="match status" value="1"/>
</dbReference>
<dbReference type="SMART" id="SM00287">
    <property type="entry name" value="SH3b"/>
    <property type="match status" value="1"/>
</dbReference>
<dbReference type="Gene3D" id="3.20.20.80">
    <property type="entry name" value="Glycosidases"/>
    <property type="match status" value="1"/>
</dbReference>
<name>A0ABX5Q4J4_9BACL</name>
<dbReference type="Pfam" id="PF08239">
    <property type="entry name" value="SH3_3"/>
    <property type="match status" value="1"/>
</dbReference>
<feature type="domain" description="GW" evidence="6">
    <location>
        <begin position="611"/>
        <end position="689"/>
    </location>
</feature>
<feature type="domain" description="GW" evidence="6">
    <location>
        <begin position="529"/>
        <end position="607"/>
    </location>
</feature>
<comment type="similarity">
    <text evidence="1">Belongs to the glycosyl hydrolase 25 family.</text>
</comment>
<keyword evidence="3" id="KW-0378">Hydrolase</keyword>
<keyword evidence="2" id="KW-0732">Signal</keyword>
<feature type="compositionally biased region" description="Low complexity" evidence="5">
    <location>
        <begin position="770"/>
        <end position="786"/>
    </location>
</feature>
<dbReference type="PANTHER" id="PTHR34135">
    <property type="entry name" value="LYSOZYME"/>
    <property type="match status" value="1"/>
</dbReference>
<accession>A0ABX5Q4J4</accession>
<proteinExistence type="inferred from homology"/>
<dbReference type="Proteomes" id="UP000285882">
    <property type="component" value="Chromosome"/>
</dbReference>
<dbReference type="InterPro" id="IPR038200">
    <property type="entry name" value="GW_dom_sf"/>
</dbReference>
<dbReference type="InterPro" id="IPR018077">
    <property type="entry name" value="Glyco_hydro_fam25_subgr"/>
</dbReference>
<dbReference type="InterPro" id="IPR003646">
    <property type="entry name" value="SH3-like_bac-type"/>
</dbReference>
<dbReference type="RefSeq" id="WP_128166056.1">
    <property type="nucleotide sequence ID" value="NZ_CP025688.1"/>
</dbReference>
<dbReference type="InterPro" id="IPR002053">
    <property type="entry name" value="Glyco_hydro_25"/>
</dbReference>
<evidence type="ECO:0000313" key="8">
    <source>
        <dbReference type="EMBL" id="QAA21563.1"/>
    </source>
</evidence>
<dbReference type="CDD" id="cd00599">
    <property type="entry name" value="GH25_muramidase"/>
    <property type="match status" value="1"/>
</dbReference>
<evidence type="ECO:0000256" key="2">
    <source>
        <dbReference type="ARBA" id="ARBA00022729"/>
    </source>
</evidence>
<evidence type="ECO:0000313" key="9">
    <source>
        <dbReference type="Proteomes" id="UP000285882"/>
    </source>
</evidence>
<dbReference type="InterPro" id="IPR025987">
    <property type="entry name" value="GW_dom"/>
</dbReference>
<dbReference type="NCBIfam" id="NF033202">
    <property type="entry name" value="GW_glycos_SH3"/>
    <property type="match status" value="8"/>
</dbReference>
<feature type="domain" description="GW" evidence="6">
    <location>
        <begin position="119"/>
        <end position="197"/>
    </location>
</feature>
<dbReference type="PROSITE" id="PS51904">
    <property type="entry name" value="GLYCOSYL_HYDROL_F25_2"/>
    <property type="match status" value="1"/>
</dbReference>
<dbReference type="Gene3D" id="2.30.30.170">
    <property type="match status" value="8"/>
</dbReference>
<feature type="region of interest" description="Disordered" evidence="5">
    <location>
        <begin position="770"/>
        <end position="792"/>
    </location>
</feature>
<evidence type="ECO:0000256" key="3">
    <source>
        <dbReference type="ARBA" id="ARBA00022801"/>
    </source>
</evidence>
<reference evidence="8 9" key="1">
    <citation type="submission" date="2018-01" db="EMBL/GenBank/DDBJ databases">
        <title>Complete genome sequencing of Sporolactobacillus terrae DLG3.</title>
        <authorList>
            <person name="Nam Y.-D."/>
            <person name="Kang J."/>
            <person name="Chung W.-H."/>
        </authorList>
    </citation>
    <scope>NUCLEOTIDE SEQUENCE [LARGE SCALE GENOMIC DNA]</scope>
    <source>
        <strain evidence="8 9">DLG3</strain>
    </source>
</reference>
<dbReference type="InterPro" id="IPR017853">
    <property type="entry name" value="GH"/>
</dbReference>
<evidence type="ECO:0000256" key="1">
    <source>
        <dbReference type="ARBA" id="ARBA00010646"/>
    </source>
</evidence>
<dbReference type="SUPFAM" id="SSF51445">
    <property type="entry name" value="(Trans)glycosidases"/>
    <property type="match status" value="1"/>
</dbReference>
<protein>
    <recommendedName>
        <fullName evidence="10">Lysozyme</fullName>
    </recommendedName>
</protein>
<organism evidence="8 9">
    <name type="scientific">Sporolactobacillus terrae</name>
    <dbReference type="NCBI Taxonomy" id="269673"/>
    <lineage>
        <taxon>Bacteria</taxon>
        <taxon>Bacillati</taxon>
        <taxon>Bacillota</taxon>
        <taxon>Bacilli</taxon>
        <taxon>Bacillales</taxon>
        <taxon>Sporolactobacillaceae</taxon>
        <taxon>Sporolactobacillus</taxon>
    </lineage>
</organism>
<dbReference type="Pfam" id="PF13457">
    <property type="entry name" value="GW"/>
    <property type="match status" value="8"/>
</dbReference>
<dbReference type="SUPFAM" id="SSF82057">
    <property type="entry name" value="Prokaryotic SH3-related domain"/>
    <property type="match status" value="8"/>
</dbReference>
<feature type="domain" description="GW" evidence="6">
    <location>
        <begin position="365"/>
        <end position="443"/>
    </location>
</feature>
<dbReference type="EMBL" id="CP025688">
    <property type="protein sequence ID" value="QAA21563.1"/>
    <property type="molecule type" value="Genomic_DNA"/>
</dbReference>
<evidence type="ECO:0000256" key="4">
    <source>
        <dbReference type="ARBA" id="ARBA00023295"/>
    </source>
</evidence>
<feature type="domain" description="SH3b" evidence="7">
    <location>
        <begin position="699"/>
        <end position="769"/>
    </location>
</feature>
<dbReference type="PANTHER" id="PTHR34135:SF2">
    <property type="entry name" value="LYSOZYME"/>
    <property type="match status" value="1"/>
</dbReference>
<evidence type="ECO:0000259" key="6">
    <source>
        <dbReference type="PROSITE" id="PS51780"/>
    </source>
</evidence>